<evidence type="ECO:0008006" key="4">
    <source>
        <dbReference type="Google" id="ProtNLM"/>
    </source>
</evidence>
<proteinExistence type="predicted"/>
<comment type="caution">
    <text evidence="2">The sequence shown here is derived from an EMBL/GenBank/DDBJ whole genome shotgun (WGS) entry which is preliminary data.</text>
</comment>
<evidence type="ECO:0000256" key="1">
    <source>
        <dbReference type="SAM" id="Phobius"/>
    </source>
</evidence>
<keyword evidence="3" id="KW-1185">Reference proteome</keyword>
<accession>A0AAV5K065</accession>
<evidence type="ECO:0000313" key="3">
    <source>
        <dbReference type="Proteomes" id="UP001054252"/>
    </source>
</evidence>
<dbReference type="Proteomes" id="UP001054252">
    <property type="component" value="Unassembled WGS sequence"/>
</dbReference>
<protein>
    <recommendedName>
        <fullName evidence="4">Secreted protein</fullName>
    </recommendedName>
</protein>
<name>A0AAV5K065_9ROSI</name>
<keyword evidence="1" id="KW-0812">Transmembrane</keyword>
<keyword evidence="1" id="KW-0472">Membrane</keyword>
<evidence type="ECO:0000313" key="2">
    <source>
        <dbReference type="EMBL" id="GKV17009.1"/>
    </source>
</evidence>
<feature type="transmembrane region" description="Helical" evidence="1">
    <location>
        <begin position="15"/>
        <end position="34"/>
    </location>
</feature>
<reference evidence="2 3" key="1">
    <citation type="journal article" date="2021" name="Commun. Biol.">
        <title>The genome of Shorea leprosula (Dipterocarpaceae) highlights the ecological relevance of drought in aseasonal tropical rainforests.</title>
        <authorList>
            <person name="Ng K.K.S."/>
            <person name="Kobayashi M.J."/>
            <person name="Fawcett J.A."/>
            <person name="Hatakeyama M."/>
            <person name="Paape T."/>
            <person name="Ng C.H."/>
            <person name="Ang C.C."/>
            <person name="Tnah L.H."/>
            <person name="Lee C.T."/>
            <person name="Nishiyama T."/>
            <person name="Sese J."/>
            <person name="O'Brien M.J."/>
            <person name="Copetti D."/>
            <person name="Mohd Noor M.I."/>
            <person name="Ong R.C."/>
            <person name="Putra M."/>
            <person name="Sireger I.Z."/>
            <person name="Indrioko S."/>
            <person name="Kosugi Y."/>
            <person name="Izuno A."/>
            <person name="Isagi Y."/>
            <person name="Lee S.L."/>
            <person name="Shimizu K.K."/>
        </authorList>
    </citation>
    <scope>NUCLEOTIDE SEQUENCE [LARGE SCALE GENOMIC DNA]</scope>
    <source>
        <strain evidence="2">214</strain>
    </source>
</reference>
<dbReference type="EMBL" id="BPVZ01000047">
    <property type="protein sequence ID" value="GKV17009.1"/>
    <property type="molecule type" value="Genomic_DNA"/>
</dbReference>
<dbReference type="AlphaFoldDB" id="A0AAV5K065"/>
<sequence length="93" mass="10456">MMEPISCSSSDDPSGGLFFLFFFCFIWLFCLFVIRSGGYQPLHRSPKMVVGFPDLVAMEPLTGDGHRLMGSPRPGVLVSRIAVVLLRRILHER</sequence>
<gene>
    <name evidence="2" type="ORF">SLEP1_g27569</name>
</gene>
<keyword evidence="1" id="KW-1133">Transmembrane helix</keyword>
<organism evidence="2 3">
    <name type="scientific">Rubroshorea leprosula</name>
    <dbReference type="NCBI Taxonomy" id="152421"/>
    <lineage>
        <taxon>Eukaryota</taxon>
        <taxon>Viridiplantae</taxon>
        <taxon>Streptophyta</taxon>
        <taxon>Embryophyta</taxon>
        <taxon>Tracheophyta</taxon>
        <taxon>Spermatophyta</taxon>
        <taxon>Magnoliopsida</taxon>
        <taxon>eudicotyledons</taxon>
        <taxon>Gunneridae</taxon>
        <taxon>Pentapetalae</taxon>
        <taxon>rosids</taxon>
        <taxon>malvids</taxon>
        <taxon>Malvales</taxon>
        <taxon>Dipterocarpaceae</taxon>
        <taxon>Rubroshorea</taxon>
    </lineage>
</organism>